<dbReference type="GO" id="GO:0046872">
    <property type="term" value="F:metal ion binding"/>
    <property type="evidence" value="ECO:0007669"/>
    <property type="project" value="UniProtKB-KW"/>
</dbReference>
<evidence type="ECO:0000313" key="13">
    <source>
        <dbReference type="Proteomes" id="UP000232323"/>
    </source>
</evidence>
<dbReference type="InterPro" id="IPR015655">
    <property type="entry name" value="PP2C"/>
</dbReference>
<comment type="cofactor">
    <cofactor evidence="2">
        <name>Mg(2+)</name>
        <dbReference type="ChEBI" id="CHEBI:18420"/>
    </cofactor>
</comment>
<keyword evidence="7 9" id="KW-0904">Protein phosphatase</keyword>
<keyword evidence="8" id="KW-0464">Manganese</keyword>
<dbReference type="Proteomes" id="UP000232323">
    <property type="component" value="Unassembled WGS sequence"/>
</dbReference>
<evidence type="ECO:0000256" key="5">
    <source>
        <dbReference type="ARBA" id="ARBA00022801"/>
    </source>
</evidence>
<dbReference type="OrthoDB" id="10264738at2759"/>
<evidence type="ECO:0000256" key="10">
    <source>
        <dbReference type="SAM" id="MobiDB-lite"/>
    </source>
</evidence>
<dbReference type="InterPro" id="IPR036457">
    <property type="entry name" value="PPM-type-like_dom_sf"/>
</dbReference>
<sequence length="328" mass="36094">MDTWQDSWVAKEQLLGSEYALFGVFDGHGVEGRAVSTAVSELLPKLLKKKLKHWDDNSSIHDIDSLVSKCFDECHTELHQRPGLNCSFSGSTCVTALISAHRLIVANVGDSRCILGRVSSDQEVMALDMTNDHNPQLLAEANRVLAAGGRIAAYTLQGKSQGPLRVWLRDDDIPGLAMTRSFGDLVAASVGVSHMPEILDYELTAEDKYLLLVSDGIHEHMASHEIVELVHYCVTVRQGMDIIQVSQVLVEEARRRWTLKDPSGTVDDCTALIILLSDDRALPHHQSNNKHLSTDHGAGDKAKTSHAKGISKASDFVKSFLRSYPPNH</sequence>
<reference evidence="12 13" key="1">
    <citation type="submission" date="2017-08" db="EMBL/GenBank/DDBJ databases">
        <title>Acidophilic green algal genome provides insights into adaptation to an acidic environment.</title>
        <authorList>
            <person name="Hirooka S."/>
            <person name="Hirose Y."/>
            <person name="Kanesaki Y."/>
            <person name="Higuchi S."/>
            <person name="Fujiwara T."/>
            <person name="Onuma R."/>
            <person name="Era A."/>
            <person name="Ohbayashi R."/>
            <person name="Uzuka A."/>
            <person name="Nozaki H."/>
            <person name="Yoshikawa H."/>
            <person name="Miyagishima S.Y."/>
        </authorList>
    </citation>
    <scope>NUCLEOTIDE SEQUENCE [LARGE SCALE GENOMIC DNA]</scope>
    <source>
        <strain evidence="12 13">NIES-2499</strain>
    </source>
</reference>
<evidence type="ECO:0000313" key="12">
    <source>
        <dbReference type="EMBL" id="GAX75600.1"/>
    </source>
</evidence>
<evidence type="ECO:0000256" key="1">
    <source>
        <dbReference type="ARBA" id="ARBA00001936"/>
    </source>
</evidence>
<dbReference type="EMBL" id="BEGY01000013">
    <property type="protein sequence ID" value="GAX75600.1"/>
    <property type="molecule type" value="Genomic_DNA"/>
</dbReference>
<comment type="caution">
    <text evidence="12">The sequence shown here is derived from an EMBL/GenBank/DDBJ whole genome shotgun (WGS) entry which is preliminary data.</text>
</comment>
<dbReference type="CDD" id="cd00143">
    <property type="entry name" value="PP2Cc"/>
    <property type="match status" value="1"/>
</dbReference>
<keyword evidence="13" id="KW-1185">Reference proteome</keyword>
<dbReference type="GO" id="GO:0004722">
    <property type="term" value="F:protein serine/threonine phosphatase activity"/>
    <property type="evidence" value="ECO:0007669"/>
    <property type="project" value="UniProtKB-EC"/>
</dbReference>
<dbReference type="STRING" id="1157962.A0A250WYL9"/>
<protein>
    <recommendedName>
        <fullName evidence="3">protein-serine/threonine phosphatase</fullName>
        <ecNumber evidence="3">3.1.3.16</ecNumber>
    </recommendedName>
</protein>
<dbReference type="AlphaFoldDB" id="A0A250WYL9"/>
<gene>
    <name evidence="12" type="ORF">CEUSTIGMA_g3044.t1</name>
</gene>
<accession>A0A250WYL9</accession>
<dbReference type="Pfam" id="PF00481">
    <property type="entry name" value="PP2C"/>
    <property type="match status" value="1"/>
</dbReference>
<evidence type="ECO:0000256" key="7">
    <source>
        <dbReference type="ARBA" id="ARBA00022912"/>
    </source>
</evidence>
<comment type="cofactor">
    <cofactor evidence="1">
        <name>Mn(2+)</name>
        <dbReference type="ChEBI" id="CHEBI:29035"/>
    </cofactor>
</comment>
<keyword evidence="6" id="KW-0460">Magnesium</keyword>
<evidence type="ECO:0000256" key="3">
    <source>
        <dbReference type="ARBA" id="ARBA00013081"/>
    </source>
</evidence>
<proteinExistence type="inferred from homology"/>
<feature type="compositionally biased region" description="Basic and acidic residues" evidence="10">
    <location>
        <begin position="292"/>
        <end position="303"/>
    </location>
</feature>
<dbReference type="PANTHER" id="PTHR47992">
    <property type="entry name" value="PROTEIN PHOSPHATASE"/>
    <property type="match status" value="1"/>
</dbReference>
<evidence type="ECO:0000256" key="2">
    <source>
        <dbReference type="ARBA" id="ARBA00001946"/>
    </source>
</evidence>
<dbReference type="InterPro" id="IPR001932">
    <property type="entry name" value="PPM-type_phosphatase-like_dom"/>
</dbReference>
<keyword evidence="4" id="KW-0479">Metal-binding</keyword>
<dbReference type="InterPro" id="IPR000222">
    <property type="entry name" value="PP2C_BS"/>
</dbReference>
<name>A0A250WYL9_9CHLO</name>
<dbReference type="SUPFAM" id="SSF81606">
    <property type="entry name" value="PP2C-like"/>
    <property type="match status" value="1"/>
</dbReference>
<evidence type="ECO:0000256" key="9">
    <source>
        <dbReference type="RuleBase" id="RU003465"/>
    </source>
</evidence>
<evidence type="ECO:0000256" key="4">
    <source>
        <dbReference type="ARBA" id="ARBA00022723"/>
    </source>
</evidence>
<feature type="domain" description="PPM-type phosphatase" evidence="11">
    <location>
        <begin position="1"/>
        <end position="276"/>
    </location>
</feature>
<evidence type="ECO:0000259" key="11">
    <source>
        <dbReference type="PROSITE" id="PS51746"/>
    </source>
</evidence>
<comment type="similarity">
    <text evidence="9">Belongs to the PP2C family.</text>
</comment>
<dbReference type="PROSITE" id="PS01032">
    <property type="entry name" value="PPM_1"/>
    <property type="match status" value="1"/>
</dbReference>
<evidence type="ECO:0000256" key="6">
    <source>
        <dbReference type="ARBA" id="ARBA00022842"/>
    </source>
</evidence>
<evidence type="ECO:0000256" key="8">
    <source>
        <dbReference type="ARBA" id="ARBA00023211"/>
    </source>
</evidence>
<dbReference type="EC" id="3.1.3.16" evidence="3"/>
<keyword evidence="5 9" id="KW-0378">Hydrolase</keyword>
<dbReference type="PROSITE" id="PS51746">
    <property type="entry name" value="PPM_2"/>
    <property type="match status" value="1"/>
</dbReference>
<feature type="region of interest" description="Disordered" evidence="10">
    <location>
        <begin position="285"/>
        <end position="310"/>
    </location>
</feature>
<organism evidence="12 13">
    <name type="scientific">Chlamydomonas eustigma</name>
    <dbReference type="NCBI Taxonomy" id="1157962"/>
    <lineage>
        <taxon>Eukaryota</taxon>
        <taxon>Viridiplantae</taxon>
        <taxon>Chlorophyta</taxon>
        <taxon>core chlorophytes</taxon>
        <taxon>Chlorophyceae</taxon>
        <taxon>CS clade</taxon>
        <taxon>Chlamydomonadales</taxon>
        <taxon>Chlamydomonadaceae</taxon>
        <taxon>Chlamydomonas</taxon>
    </lineage>
</organism>
<dbReference type="Gene3D" id="3.60.40.10">
    <property type="entry name" value="PPM-type phosphatase domain"/>
    <property type="match status" value="1"/>
</dbReference>
<dbReference type="SMART" id="SM00332">
    <property type="entry name" value="PP2Cc"/>
    <property type="match status" value="1"/>
</dbReference>